<keyword evidence="5" id="KW-0521">NADP</keyword>
<dbReference type="Gene3D" id="3.50.50.60">
    <property type="entry name" value="FAD/NAD(P)-binding domain"/>
    <property type="match status" value="2"/>
</dbReference>
<dbReference type="InterPro" id="IPR023753">
    <property type="entry name" value="FAD/NAD-binding_dom"/>
</dbReference>
<evidence type="ECO:0000256" key="2">
    <source>
        <dbReference type="ARBA" id="ARBA00010139"/>
    </source>
</evidence>
<sequence>MPSYVDNRPLDVIIIGAGFGGCYLLRNLRKQGFRAQIFEEGHGLGGVWWHNRYPGARVDTDTPFYEFSDPEIWKEWEWAEKYPSQEEMVRYFEFVDQKWDLSKDVTFGARVTDASFDPQTNAWTIQTGSGHEATAPFLLLAMGFAAKMYVPDIKGLDTFQGFSCHTARWPEKQPELAGKRIGIIGTGATGVQLVQELGPDAGKLVVFQRSPNCAMPMRQKTWASDPPSKSGYSELFSQMKKTKAGFTFPVVNRRAMDDTPEQQQALFEHLWSLGGFAPTHGNYADFNTDLAANHLFYNFWRDKVRQRLPIDDPELIENLAPEKPPYPFGTKRSSLEQNFYEVFSQSNVELVALKKNPIDKVVPEGVQMSDGTLHKLDALLLATGFDAITGSFTRVNIRGLKRKLLNDVWSTGTRTFLGCASSGFPNMFFLYGPQSPTASATGPVVSEIQGDWIIRTLVHLRSNGYTRINAQSDAEEDWSRRTTEICNATLLPRNKTTWYMGGNIPGKAREALNYMAGLPAYQQALDGCYANGLAGFSID</sequence>
<evidence type="ECO:0000256" key="5">
    <source>
        <dbReference type="ARBA" id="ARBA00022857"/>
    </source>
</evidence>
<dbReference type="RefSeq" id="XP_038747458.1">
    <property type="nucleotide sequence ID" value="XM_038887292.1"/>
</dbReference>
<keyword evidence="10" id="KW-1185">Reference proteome</keyword>
<accession>A0A9P6LMY7</accession>
<dbReference type="PANTHER" id="PTHR43098:SF3">
    <property type="entry name" value="L-ORNITHINE N(5)-MONOOXYGENASE-RELATED"/>
    <property type="match status" value="1"/>
</dbReference>
<dbReference type="InterPro" id="IPR036188">
    <property type="entry name" value="FAD/NAD-bd_sf"/>
</dbReference>
<keyword evidence="4" id="KW-0274">FAD</keyword>
<keyword evidence="6" id="KW-0560">Oxidoreductase</keyword>
<evidence type="ECO:0000256" key="1">
    <source>
        <dbReference type="ARBA" id="ARBA00001974"/>
    </source>
</evidence>
<keyword evidence="7 9" id="KW-0503">Monooxygenase</keyword>
<evidence type="ECO:0000256" key="4">
    <source>
        <dbReference type="ARBA" id="ARBA00022827"/>
    </source>
</evidence>
<dbReference type="SUPFAM" id="SSF51905">
    <property type="entry name" value="FAD/NAD(P)-binding domain"/>
    <property type="match status" value="2"/>
</dbReference>
<reference evidence="9" key="1">
    <citation type="submission" date="2020-03" db="EMBL/GenBank/DDBJ databases">
        <authorList>
            <person name="He L."/>
        </authorList>
    </citation>
    <scope>NUCLEOTIDE SEQUENCE</scope>
    <source>
        <strain evidence="9">CkLH20</strain>
    </source>
</reference>
<protein>
    <submittedName>
        <fullName evidence="9">Cyclohexanone monooxygenase</fullName>
    </submittedName>
</protein>
<evidence type="ECO:0000259" key="8">
    <source>
        <dbReference type="Pfam" id="PF07992"/>
    </source>
</evidence>
<comment type="similarity">
    <text evidence="2">Belongs to the FAD-binding monooxygenase family.</text>
</comment>
<comment type="caution">
    <text evidence="9">The sequence shown here is derived from an EMBL/GenBank/DDBJ whole genome shotgun (WGS) entry which is preliminary data.</text>
</comment>
<organism evidence="9 10">
    <name type="scientific">Colletotrichum karsti</name>
    <dbReference type="NCBI Taxonomy" id="1095194"/>
    <lineage>
        <taxon>Eukaryota</taxon>
        <taxon>Fungi</taxon>
        <taxon>Dikarya</taxon>
        <taxon>Ascomycota</taxon>
        <taxon>Pezizomycotina</taxon>
        <taxon>Sordariomycetes</taxon>
        <taxon>Hypocreomycetidae</taxon>
        <taxon>Glomerellales</taxon>
        <taxon>Glomerellaceae</taxon>
        <taxon>Colletotrichum</taxon>
        <taxon>Colletotrichum boninense species complex</taxon>
    </lineage>
</organism>
<dbReference type="EMBL" id="JAATWM020000012">
    <property type="protein sequence ID" value="KAF9877997.1"/>
    <property type="molecule type" value="Genomic_DNA"/>
</dbReference>
<evidence type="ECO:0000256" key="3">
    <source>
        <dbReference type="ARBA" id="ARBA00022630"/>
    </source>
</evidence>
<keyword evidence="3" id="KW-0285">Flavoprotein</keyword>
<dbReference type="Proteomes" id="UP000781932">
    <property type="component" value="Unassembled WGS sequence"/>
</dbReference>
<dbReference type="GeneID" id="62160366"/>
<evidence type="ECO:0000313" key="9">
    <source>
        <dbReference type="EMBL" id="KAF9877997.1"/>
    </source>
</evidence>
<dbReference type="Pfam" id="PF07992">
    <property type="entry name" value="Pyr_redox_2"/>
    <property type="match status" value="1"/>
</dbReference>
<evidence type="ECO:0000313" key="10">
    <source>
        <dbReference type="Proteomes" id="UP000781932"/>
    </source>
</evidence>
<reference evidence="9" key="2">
    <citation type="submission" date="2020-11" db="EMBL/GenBank/DDBJ databases">
        <title>Whole genome sequencing of Colletotrichum sp.</title>
        <authorList>
            <person name="Li H."/>
        </authorList>
    </citation>
    <scope>NUCLEOTIDE SEQUENCE</scope>
    <source>
        <strain evidence="9">CkLH20</strain>
    </source>
</reference>
<feature type="domain" description="FAD/NAD(P)-binding" evidence="8">
    <location>
        <begin position="11"/>
        <end position="213"/>
    </location>
</feature>
<name>A0A9P6LMY7_9PEZI</name>
<evidence type="ECO:0000256" key="6">
    <source>
        <dbReference type="ARBA" id="ARBA00023002"/>
    </source>
</evidence>
<comment type="cofactor">
    <cofactor evidence="1">
        <name>FAD</name>
        <dbReference type="ChEBI" id="CHEBI:57692"/>
    </cofactor>
</comment>
<dbReference type="OrthoDB" id="66881at2759"/>
<proteinExistence type="inferred from homology"/>
<dbReference type="InterPro" id="IPR050775">
    <property type="entry name" value="FAD-binding_Monooxygenases"/>
</dbReference>
<dbReference type="AlphaFoldDB" id="A0A9P6LMY7"/>
<dbReference type="GO" id="GO:0004497">
    <property type="term" value="F:monooxygenase activity"/>
    <property type="evidence" value="ECO:0007669"/>
    <property type="project" value="UniProtKB-KW"/>
</dbReference>
<dbReference type="PANTHER" id="PTHR43098">
    <property type="entry name" value="L-ORNITHINE N(5)-MONOOXYGENASE-RELATED"/>
    <property type="match status" value="1"/>
</dbReference>
<gene>
    <name evidence="9" type="ORF">CkaCkLH20_04573</name>
</gene>
<evidence type="ECO:0000256" key="7">
    <source>
        <dbReference type="ARBA" id="ARBA00023033"/>
    </source>
</evidence>